<dbReference type="KEGG" id="sbae:DSM104329_05591"/>
<dbReference type="InterPro" id="IPR036291">
    <property type="entry name" value="NAD(P)-bd_dom_sf"/>
</dbReference>
<evidence type="ECO:0000259" key="1">
    <source>
        <dbReference type="Pfam" id="PF13460"/>
    </source>
</evidence>
<protein>
    <recommendedName>
        <fullName evidence="1">NAD(P)-binding domain-containing protein</fullName>
    </recommendedName>
</protein>
<sequence>MPVRCLVREPRRLGDERVRVQIALGDLTDPPSFRNALRGVGTVVHLAASGRDQLAGSIEELNAIATWRMVEAAERAGVERFVFFSALGASTHHRTRLHRSKALAERVVRESSLATTVFAPSLIYARGGRWLGVHARMALLPVAPMSGLGRARFQPLWAADAADCVLAVLDADRPPQRVELAGPETLTHTEMVRIAARGRPVLPVPVPVARAGLRLTETVLRSTAPFTWDEAELLEVPMVAEAGSADAERLGVMPRRMAEALAR</sequence>
<accession>A0A9E6Y2T3</accession>
<dbReference type="AlphaFoldDB" id="A0A9E6Y2T3"/>
<dbReference type="SUPFAM" id="SSF51735">
    <property type="entry name" value="NAD(P)-binding Rossmann-fold domains"/>
    <property type="match status" value="1"/>
</dbReference>
<dbReference type="Proteomes" id="UP001162834">
    <property type="component" value="Chromosome"/>
</dbReference>
<dbReference type="InterPro" id="IPR051207">
    <property type="entry name" value="ComplexI_NDUFA9_subunit"/>
</dbReference>
<dbReference type="Pfam" id="PF13460">
    <property type="entry name" value="NAD_binding_10"/>
    <property type="match status" value="1"/>
</dbReference>
<evidence type="ECO:0000313" key="2">
    <source>
        <dbReference type="EMBL" id="UGS39159.1"/>
    </source>
</evidence>
<keyword evidence="3" id="KW-1185">Reference proteome</keyword>
<organism evidence="2 3">
    <name type="scientific">Capillimicrobium parvum</name>
    <dbReference type="NCBI Taxonomy" id="2884022"/>
    <lineage>
        <taxon>Bacteria</taxon>
        <taxon>Bacillati</taxon>
        <taxon>Actinomycetota</taxon>
        <taxon>Thermoleophilia</taxon>
        <taxon>Solirubrobacterales</taxon>
        <taxon>Capillimicrobiaceae</taxon>
        <taxon>Capillimicrobium</taxon>
    </lineage>
</organism>
<dbReference type="Gene3D" id="3.40.50.720">
    <property type="entry name" value="NAD(P)-binding Rossmann-like Domain"/>
    <property type="match status" value="1"/>
</dbReference>
<dbReference type="EMBL" id="CP087164">
    <property type="protein sequence ID" value="UGS39159.1"/>
    <property type="molecule type" value="Genomic_DNA"/>
</dbReference>
<feature type="domain" description="NAD(P)-binding" evidence="1">
    <location>
        <begin position="2"/>
        <end position="122"/>
    </location>
</feature>
<dbReference type="PANTHER" id="PTHR12126">
    <property type="entry name" value="NADH-UBIQUINONE OXIDOREDUCTASE 39 KDA SUBUNIT-RELATED"/>
    <property type="match status" value="1"/>
</dbReference>
<reference evidence="2" key="1">
    <citation type="journal article" date="2022" name="Int. J. Syst. Evol. Microbiol.">
        <title>Pseudomonas aegrilactucae sp. nov. and Pseudomonas morbosilactucae sp. nov., pathogens causing bacterial rot of lettuce in Japan.</title>
        <authorList>
            <person name="Sawada H."/>
            <person name="Fujikawa T."/>
            <person name="Satou M."/>
        </authorList>
    </citation>
    <scope>NUCLEOTIDE SEQUENCE</scope>
    <source>
        <strain evidence="2">0166_1</strain>
    </source>
</reference>
<dbReference type="InterPro" id="IPR016040">
    <property type="entry name" value="NAD(P)-bd_dom"/>
</dbReference>
<dbReference type="GO" id="GO:0044877">
    <property type="term" value="F:protein-containing complex binding"/>
    <property type="evidence" value="ECO:0007669"/>
    <property type="project" value="TreeGrafter"/>
</dbReference>
<name>A0A9E6Y2T3_9ACTN</name>
<evidence type="ECO:0000313" key="3">
    <source>
        <dbReference type="Proteomes" id="UP001162834"/>
    </source>
</evidence>
<gene>
    <name evidence="2" type="ORF">DSM104329_05591</name>
</gene>
<proteinExistence type="predicted"/>
<dbReference type="PANTHER" id="PTHR12126:SF11">
    <property type="entry name" value="NADH DEHYDROGENASE [UBIQUINONE] 1 ALPHA SUBCOMPLEX SUBUNIT 9, MITOCHONDRIAL"/>
    <property type="match status" value="1"/>
</dbReference>